<organism evidence="2 3">
    <name type="scientific">Terrapene triunguis</name>
    <name type="common">Three-toed box turtle</name>
    <dbReference type="NCBI Taxonomy" id="2587831"/>
    <lineage>
        <taxon>Eukaryota</taxon>
        <taxon>Metazoa</taxon>
        <taxon>Chordata</taxon>
        <taxon>Craniata</taxon>
        <taxon>Vertebrata</taxon>
        <taxon>Euteleostomi</taxon>
        <taxon>Archelosauria</taxon>
        <taxon>Testudinata</taxon>
        <taxon>Testudines</taxon>
        <taxon>Cryptodira</taxon>
        <taxon>Durocryptodira</taxon>
        <taxon>Testudinoidea</taxon>
        <taxon>Emydidae</taxon>
        <taxon>Terrapene</taxon>
    </lineage>
</organism>
<dbReference type="Proteomes" id="UP000472274">
    <property type="component" value="Unplaced"/>
</dbReference>
<reference evidence="2" key="1">
    <citation type="submission" date="2025-08" db="UniProtKB">
        <authorList>
            <consortium name="Ensembl"/>
        </authorList>
    </citation>
    <scope>IDENTIFICATION</scope>
</reference>
<evidence type="ECO:0000256" key="1">
    <source>
        <dbReference type="SAM" id="SignalP"/>
    </source>
</evidence>
<evidence type="ECO:0000313" key="3">
    <source>
        <dbReference type="Proteomes" id="UP000472274"/>
    </source>
</evidence>
<dbReference type="Ensembl" id="ENSTMTT00000002657.1">
    <property type="protein sequence ID" value="ENSTMTP00000002558.1"/>
    <property type="gene ID" value="ENSTMTG00000001995.1"/>
</dbReference>
<keyword evidence="1" id="KW-0732">Signal</keyword>
<dbReference type="InParanoid" id="A0A674I3A8"/>
<accession>A0A674I3A8</accession>
<evidence type="ECO:0000313" key="2">
    <source>
        <dbReference type="Ensembl" id="ENSTMTP00000002558.1"/>
    </source>
</evidence>
<reference evidence="2" key="2">
    <citation type="submission" date="2025-09" db="UniProtKB">
        <authorList>
            <consortium name="Ensembl"/>
        </authorList>
    </citation>
    <scope>IDENTIFICATION</scope>
</reference>
<protein>
    <recommendedName>
        <fullName evidence="4">CN hydrolase domain-containing protein</fullName>
    </recommendedName>
</protein>
<dbReference type="InterPro" id="IPR036526">
    <property type="entry name" value="C-N_Hydrolase_sf"/>
</dbReference>
<keyword evidence="3" id="KW-1185">Reference proteome</keyword>
<proteinExistence type="predicted"/>
<evidence type="ECO:0008006" key="4">
    <source>
        <dbReference type="Google" id="ProtNLM"/>
    </source>
</evidence>
<feature type="chain" id="PRO_5025408408" description="CN hydrolase domain-containing protein" evidence="1">
    <location>
        <begin position="21"/>
        <end position="121"/>
    </location>
</feature>
<feature type="signal peptide" evidence="1">
    <location>
        <begin position="1"/>
        <end position="20"/>
    </location>
</feature>
<name>A0A674I3A8_9SAUR</name>
<sequence>HYWLCHRLALFLNQHCSVSAAFEHLIISSEDPKIPVSPEDALMLMNKNMDVLKGAIRTAALQGTCIIVPPEDGIYGWVFTSETVYSYLEDIPDPQVTGFHVETVKDIVFATKKGNSLVGER</sequence>
<dbReference type="Gene3D" id="3.60.110.10">
    <property type="entry name" value="Carbon-nitrogen hydrolase"/>
    <property type="match status" value="1"/>
</dbReference>
<dbReference type="AlphaFoldDB" id="A0A674I3A8"/>
<dbReference type="GeneTree" id="ENSGT00390000013823"/>